<evidence type="ECO:0000256" key="2">
    <source>
        <dbReference type="SAM" id="MobiDB-lite"/>
    </source>
</evidence>
<feature type="region of interest" description="Disordered" evidence="2">
    <location>
        <begin position="308"/>
        <end position="357"/>
    </location>
</feature>
<dbReference type="Pfam" id="PF02104">
    <property type="entry name" value="SURF1"/>
    <property type="match status" value="1"/>
</dbReference>
<feature type="transmembrane region" description="Helical" evidence="1">
    <location>
        <begin position="235"/>
        <end position="253"/>
    </location>
</feature>
<protein>
    <recommendedName>
        <fullName evidence="1">SURF1-like protein</fullName>
    </recommendedName>
</protein>
<keyword evidence="1" id="KW-1003">Cell membrane</keyword>
<dbReference type="PROSITE" id="PS50895">
    <property type="entry name" value="SURF1"/>
    <property type="match status" value="1"/>
</dbReference>
<evidence type="ECO:0000313" key="4">
    <source>
        <dbReference type="Proteomes" id="UP000216825"/>
    </source>
</evidence>
<organism evidence="3 4">
    <name type="scientific">Kocuria varians</name>
    <name type="common">Micrococcus varians</name>
    <dbReference type="NCBI Taxonomy" id="1272"/>
    <lineage>
        <taxon>Bacteria</taxon>
        <taxon>Bacillati</taxon>
        <taxon>Actinomycetota</taxon>
        <taxon>Actinomycetes</taxon>
        <taxon>Micrococcales</taxon>
        <taxon>Micrococcaceae</taxon>
        <taxon>Kocuria</taxon>
    </lineage>
</organism>
<reference evidence="3" key="1">
    <citation type="submission" date="2017-08" db="EMBL/GenBank/DDBJ databases">
        <authorList>
            <person name="Minaev M."/>
            <person name="Kurbakov K.A."/>
            <person name="Solodovnikova G.I."/>
            <person name="Kuznetsova O.A."/>
            <person name="Lisitsyn A.B."/>
        </authorList>
    </citation>
    <scope>NUCLEOTIDE SEQUENCE</scope>
    <source>
        <strain evidence="3">80</strain>
    </source>
</reference>
<keyword evidence="1" id="KW-0812">Transmembrane</keyword>
<accession>A0A7D7KXF8</accession>
<comment type="similarity">
    <text evidence="1">Belongs to the SURF1 family.</text>
</comment>
<feature type="compositionally biased region" description="Basic and acidic residues" evidence="2">
    <location>
        <begin position="308"/>
        <end position="328"/>
    </location>
</feature>
<dbReference type="CDD" id="cd06662">
    <property type="entry name" value="SURF1"/>
    <property type="match status" value="1"/>
</dbReference>
<evidence type="ECO:0000256" key="1">
    <source>
        <dbReference type="RuleBase" id="RU363076"/>
    </source>
</evidence>
<dbReference type="EMBL" id="CP059343">
    <property type="protein sequence ID" value="QMS55326.1"/>
    <property type="molecule type" value="Genomic_DNA"/>
</dbReference>
<gene>
    <name evidence="3" type="ORF">CIB50_0000006</name>
</gene>
<dbReference type="AlphaFoldDB" id="A0A7D7KXF8"/>
<name>A0A7D7KXF8_KOCVA</name>
<keyword evidence="4" id="KW-1185">Reference proteome</keyword>
<dbReference type="GO" id="GO:0005886">
    <property type="term" value="C:plasma membrane"/>
    <property type="evidence" value="ECO:0007669"/>
    <property type="project" value="UniProtKB-SubCell"/>
</dbReference>
<proteinExistence type="inferred from homology"/>
<dbReference type="KEGG" id="kvr:CIB50_0000006"/>
<dbReference type="Proteomes" id="UP000216825">
    <property type="component" value="Chromosome"/>
</dbReference>
<keyword evidence="1" id="KW-1133">Transmembrane helix</keyword>
<feature type="compositionally biased region" description="Low complexity" evidence="2">
    <location>
        <begin position="329"/>
        <end position="341"/>
    </location>
</feature>
<evidence type="ECO:0000313" key="3">
    <source>
        <dbReference type="EMBL" id="QMS55326.1"/>
    </source>
</evidence>
<comment type="subcellular location">
    <subcellularLocation>
        <location evidence="1">Cell membrane</location>
        <topology evidence="1">Multi-pass membrane protein</topology>
    </subcellularLocation>
</comment>
<reference evidence="3" key="2">
    <citation type="submission" date="2020-07" db="EMBL/GenBank/DDBJ databases">
        <title>Genome of starter culture bacteria Kocuria salsicia reveals its technological properties and safety for usage in meat industry.</title>
        <authorList>
            <person name="Michael M."/>
            <person name="Konstantin K."/>
            <person name="Evgenii K."/>
            <person name="Galina S."/>
            <person name="Oksana K."/>
            <person name="Andrei L."/>
        </authorList>
    </citation>
    <scope>NUCLEOTIDE SEQUENCE [LARGE SCALE GENOMIC DNA]</scope>
    <source>
        <strain evidence="3">80</strain>
    </source>
</reference>
<feature type="compositionally biased region" description="Polar residues" evidence="2">
    <location>
        <begin position="342"/>
        <end position="357"/>
    </location>
</feature>
<comment type="caution">
    <text evidence="1">Lacks conserved residue(s) required for the propagation of feature annotation.</text>
</comment>
<sequence length="357" mass="38915">MLKTALRPRSLAFLAAALLVAALFVSLSMWQLNASLQSSTVADPAKDRVSAIEDVTTPGETVTSQQADHVVSVTGTYVPDSTVLVPGRLQDGASGYWVVTQLVVPDSQERWDVADSDVSLAVARGWVASPEQVDPAPSGQIRVIGRLLPTDSPLSSEKLAAGQVGSVSSAQLSNLWDAPLYSGYVAAFAENPATQPAPVSSDGVLQDSATLMGHGLSRLQIDQQPTDTSVHALNLFYAIEWVVFAGFAFFMWWRFVRDEQLREENPEEYFYFEGDYFWDEAEQSYYYWDAQDQCYYFFDDQPAVAARARNDARHDDAAHDDAPHDDAARPGARRAGAGRAASSSENPTPRSDNGAPQ</sequence>
<dbReference type="InterPro" id="IPR002994">
    <property type="entry name" value="Surf1/Shy1"/>
</dbReference>
<keyword evidence="1" id="KW-0472">Membrane</keyword>
<dbReference type="RefSeq" id="WP_094394886.1">
    <property type="nucleotide sequence ID" value="NZ_CP059343.1"/>
</dbReference>